<keyword evidence="2" id="KW-0472">Membrane</keyword>
<dbReference type="InterPro" id="IPR036291">
    <property type="entry name" value="NAD(P)-bd_dom_sf"/>
</dbReference>
<organism evidence="4 5">
    <name type="scientific">Myroides albus</name>
    <dbReference type="NCBI Taxonomy" id="2562892"/>
    <lineage>
        <taxon>Bacteria</taxon>
        <taxon>Pseudomonadati</taxon>
        <taxon>Bacteroidota</taxon>
        <taxon>Flavobacteriia</taxon>
        <taxon>Flavobacteriales</taxon>
        <taxon>Flavobacteriaceae</taxon>
        <taxon>Myroides</taxon>
    </lineage>
</organism>
<dbReference type="PANTHER" id="PTHR43318">
    <property type="entry name" value="UDP-N-ACETYLGLUCOSAMINE 4,6-DEHYDRATASE"/>
    <property type="match status" value="1"/>
</dbReference>
<dbReference type="AlphaFoldDB" id="A0A6I3LQ77"/>
<accession>A0A6I3LQ77</accession>
<proteinExistence type="inferred from homology"/>
<dbReference type="EMBL" id="WMJX01000103">
    <property type="protein sequence ID" value="MTG99490.1"/>
    <property type="molecule type" value="Genomic_DNA"/>
</dbReference>
<gene>
    <name evidence="4" type="ORF">GJV76_15435</name>
</gene>
<evidence type="ECO:0000256" key="1">
    <source>
        <dbReference type="ARBA" id="ARBA00007430"/>
    </source>
</evidence>
<dbReference type="CDD" id="cd05237">
    <property type="entry name" value="UDP_invert_4-6DH_SDR_e"/>
    <property type="match status" value="1"/>
</dbReference>
<protein>
    <submittedName>
        <fullName evidence="4">SDR family NAD(P)-dependent oxidoreductase</fullName>
    </submittedName>
</protein>
<evidence type="ECO:0000313" key="5">
    <source>
        <dbReference type="Proteomes" id="UP000438760"/>
    </source>
</evidence>
<reference evidence="4 5" key="1">
    <citation type="submission" date="2019-11" db="EMBL/GenBank/DDBJ databases">
        <title>Genome of Strain BIT-d1.</title>
        <authorList>
            <person name="Yang Y."/>
        </authorList>
    </citation>
    <scope>NUCLEOTIDE SEQUENCE [LARGE SCALE GENOMIC DNA]</scope>
    <source>
        <strain evidence="4 5">BIT-d1</strain>
    </source>
</reference>
<name>A0A6I3LQ77_9FLAO</name>
<keyword evidence="5" id="KW-1185">Reference proteome</keyword>
<dbReference type="PANTHER" id="PTHR43318:SF1">
    <property type="entry name" value="POLYSACCHARIDE BIOSYNTHESIS PROTEIN EPSC-RELATED"/>
    <property type="match status" value="1"/>
</dbReference>
<evidence type="ECO:0000313" key="4">
    <source>
        <dbReference type="EMBL" id="MTG99490.1"/>
    </source>
</evidence>
<dbReference type="Pfam" id="PF13727">
    <property type="entry name" value="CoA_binding_3"/>
    <property type="match status" value="1"/>
</dbReference>
<dbReference type="RefSeq" id="WP_155093473.1">
    <property type="nucleotide sequence ID" value="NZ_CP102754.1"/>
</dbReference>
<feature type="transmembrane region" description="Helical" evidence="2">
    <location>
        <begin position="49"/>
        <end position="70"/>
    </location>
</feature>
<comment type="caution">
    <text evidence="4">The sequence shown here is derived from an EMBL/GenBank/DDBJ whole genome shotgun (WGS) entry which is preliminary data.</text>
</comment>
<dbReference type="SUPFAM" id="SSF53335">
    <property type="entry name" value="S-adenosyl-L-methionine-dependent methyltransferases"/>
    <property type="match status" value="1"/>
</dbReference>
<keyword evidence="2" id="KW-0812">Transmembrane</keyword>
<feature type="domain" description="Polysaccharide biosynthesis protein CapD-like" evidence="3">
    <location>
        <begin position="298"/>
        <end position="580"/>
    </location>
</feature>
<keyword evidence="2" id="KW-1133">Transmembrane helix</keyword>
<dbReference type="InterPro" id="IPR029063">
    <property type="entry name" value="SAM-dependent_MTases_sf"/>
</dbReference>
<dbReference type="InterPro" id="IPR003869">
    <property type="entry name" value="Polysac_CapD-like"/>
</dbReference>
<sequence>MNNALRKQLKRDTPRGIVFFIDLLIVLFTYLVSNLFLTNFFGNFSMELIMNKLPIVFICYIVSFYIFKPYRGIIRQTSLKDVENVFFTCLFASVLLTICSSLQRNGVFSYELEDYLRYSYSFILFHLLFTSVMMILARLFYSQFYHTYILEVRNQRRILIYGAGDSGIITVRALQSDTKMRTEIIGFIDDSKGKIGTRISGYKVYSPGDITKEFILKNKIDDIVISIQNISRQRLNEISEWLETLPVSIKIIPAASDWLEGKYTNKHIKELKIEDLLGRKSIELHNPIIAQEIDRKVVLITGAAGSIGSEIARQVANFNFKTLILVDHAESALYDVQQTMKSCRCEDIYYIVANIRDEKSMQKLFEFYKPNMVYHAAAYKHVPLMEALPYEAIHTNVKGTKVIADLSVKYKVGKFVMVSTDKAVNPTNVMGATKRAAEIYVSTLAGNGITNFIVTRFGNVLGSNGSVIPLFKRQIDQGGPLTVTHQDITRYFMTIPEACQLVLEASVMGKGGEIFVFDMGQSMKIFDLAKRMIRLSGLSYPDDIDIKITGLRPGEKIFEELLANDENTVKTHHDKIMIAKVRSQDLYKAKGQIEELCQIICDYNSEQEAYILVKHLKDIVPEFKSQNSIYESLDNIVEESSVV</sequence>
<dbReference type="SUPFAM" id="SSF51735">
    <property type="entry name" value="NAD(P)-binding Rossmann-fold domains"/>
    <property type="match status" value="1"/>
</dbReference>
<comment type="similarity">
    <text evidence="1">Belongs to the polysaccharide synthase family.</text>
</comment>
<feature type="transmembrane region" description="Helical" evidence="2">
    <location>
        <begin position="123"/>
        <end position="141"/>
    </location>
</feature>
<feature type="transmembrane region" description="Helical" evidence="2">
    <location>
        <begin position="16"/>
        <end position="37"/>
    </location>
</feature>
<dbReference type="Pfam" id="PF02719">
    <property type="entry name" value="Polysacc_synt_2"/>
    <property type="match status" value="1"/>
</dbReference>
<evidence type="ECO:0000259" key="3">
    <source>
        <dbReference type="Pfam" id="PF02719"/>
    </source>
</evidence>
<dbReference type="Proteomes" id="UP000438760">
    <property type="component" value="Unassembled WGS sequence"/>
</dbReference>
<dbReference type="InterPro" id="IPR051203">
    <property type="entry name" value="Polysaccharide_Synthase-Rel"/>
</dbReference>
<dbReference type="Gene3D" id="3.40.50.720">
    <property type="entry name" value="NAD(P)-binding Rossmann-like Domain"/>
    <property type="match status" value="2"/>
</dbReference>
<dbReference type="OrthoDB" id="9803111at2"/>
<evidence type="ECO:0000256" key="2">
    <source>
        <dbReference type="SAM" id="Phobius"/>
    </source>
</evidence>